<name>A0A834J9U2_VESGE</name>
<evidence type="ECO:0000256" key="1">
    <source>
        <dbReference type="ARBA" id="ARBA00009648"/>
    </source>
</evidence>
<keyword evidence="4" id="KW-0413">Isomerase</keyword>
<comment type="catalytic activity">
    <reaction evidence="4">
        <text>[protein]-peptidylproline (omega=180) = [protein]-peptidylproline (omega=0)</text>
        <dbReference type="Rhea" id="RHEA:16237"/>
        <dbReference type="Rhea" id="RHEA-COMP:10747"/>
        <dbReference type="Rhea" id="RHEA-COMP:10748"/>
        <dbReference type="ChEBI" id="CHEBI:83833"/>
        <dbReference type="ChEBI" id="CHEBI:83834"/>
        <dbReference type="EC" id="5.2.1.8"/>
    </reaction>
</comment>
<proteinExistence type="inferred from homology"/>
<dbReference type="GO" id="GO:0051879">
    <property type="term" value="F:Hsp90 protein binding"/>
    <property type="evidence" value="ECO:0007669"/>
    <property type="project" value="TreeGrafter"/>
</dbReference>
<dbReference type="EMBL" id="JACSDZ010000019">
    <property type="protein sequence ID" value="KAF7383084.1"/>
    <property type="molecule type" value="Genomic_DNA"/>
</dbReference>
<comment type="similarity">
    <text evidence="1">Belongs to the FKBP6 family.</text>
</comment>
<evidence type="ECO:0000256" key="5">
    <source>
        <dbReference type="PROSITE-ProRule" id="PRU00339"/>
    </source>
</evidence>
<dbReference type="GO" id="GO:0003755">
    <property type="term" value="F:peptidyl-prolyl cis-trans isomerase activity"/>
    <property type="evidence" value="ECO:0007669"/>
    <property type="project" value="UniProtKB-KW"/>
</dbReference>
<dbReference type="Pfam" id="PF00254">
    <property type="entry name" value="FKBP_C"/>
    <property type="match status" value="1"/>
</dbReference>
<dbReference type="Gene3D" id="1.25.40.10">
    <property type="entry name" value="Tetratricopeptide repeat domain"/>
    <property type="match status" value="1"/>
</dbReference>
<evidence type="ECO:0000256" key="2">
    <source>
        <dbReference type="ARBA" id="ARBA00022737"/>
    </source>
</evidence>
<feature type="repeat" description="TPR" evidence="5">
    <location>
        <begin position="311"/>
        <end position="344"/>
    </location>
</feature>
<evidence type="ECO:0000256" key="6">
    <source>
        <dbReference type="SAM" id="Coils"/>
    </source>
</evidence>
<keyword evidence="9" id="KW-1185">Reference proteome</keyword>
<dbReference type="SUPFAM" id="SSF48452">
    <property type="entry name" value="TPR-like"/>
    <property type="match status" value="1"/>
</dbReference>
<organism evidence="8 9">
    <name type="scientific">Vespula germanica</name>
    <name type="common">German yellow jacket</name>
    <name type="synonym">Paravespula germanica</name>
    <dbReference type="NCBI Taxonomy" id="30212"/>
    <lineage>
        <taxon>Eukaryota</taxon>
        <taxon>Metazoa</taxon>
        <taxon>Ecdysozoa</taxon>
        <taxon>Arthropoda</taxon>
        <taxon>Hexapoda</taxon>
        <taxon>Insecta</taxon>
        <taxon>Pterygota</taxon>
        <taxon>Neoptera</taxon>
        <taxon>Endopterygota</taxon>
        <taxon>Hymenoptera</taxon>
        <taxon>Apocrita</taxon>
        <taxon>Aculeata</taxon>
        <taxon>Vespoidea</taxon>
        <taxon>Vespidae</taxon>
        <taxon>Vespinae</taxon>
        <taxon>Vespula</taxon>
    </lineage>
</organism>
<dbReference type="InterPro" id="IPR042282">
    <property type="entry name" value="FKBP6/shu"/>
</dbReference>
<feature type="domain" description="PPIase FKBP-type" evidence="7">
    <location>
        <begin position="116"/>
        <end position="205"/>
    </location>
</feature>
<dbReference type="AlphaFoldDB" id="A0A834J9U2"/>
<dbReference type="Gene3D" id="3.10.50.40">
    <property type="match status" value="1"/>
</dbReference>
<dbReference type="InterPro" id="IPR046357">
    <property type="entry name" value="PPIase_dom_sf"/>
</dbReference>
<dbReference type="GO" id="GO:0034587">
    <property type="term" value="P:piRNA processing"/>
    <property type="evidence" value="ECO:0007669"/>
    <property type="project" value="TreeGrafter"/>
</dbReference>
<dbReference type="InterPro" id="IPR011990">
    <property type="entry name" value="TPR-like_helical_dom_sf"/>
</dbReference>
<dbReference type="PROSITE" id="PS50005">
    <property type="entry name" value="TPR"/>
    <property type="match status" value="1"/>
</dbReference>
<dbReference type="Proteomes" id="UP000617340">
    <property type="component" value="Unassembled WGS sequence"/>
</dbReference>
<keyword evidence="6" id="KW-0175">Coiled coil</keyword>
<dbReference type="InterPro" id="IPR019734">
    <property type="entry name" value="TPR_rpt"/>
</dbReference>
<evidence type="ECO:0000259" key="7">
    <source>
        <dbReference type="PROSITE" id="PS50059"/>
    </source>
</evidence>
<feature type="coiled-coil region" evidence="6">
    <location>
        <begin position="254"/>
        <end position="281"/>
    </location>
</feature>
<dbReference type="EC" id="5.2.1.8" evidence="4"/>
<evidence type="ECO:0000313" key="9">
    <source>
        <dbReference type="Proteomes" id="UP000617340"/>
    </source>
</evidence>
<dbReference type="GO" id="GO:0007283">
    <property type="term" value="P:spermatogenesis"/>
    <property type="evidence" value="ECO:0007669"/>
    <property type="project" value="TreeGrafter"/>
</dbReference>
<evidence type="ECO:0000256" key="4">
    <source>
        <dbReference type="PROSITE-ProRule" id="PRU00277"/>
    </source>
</evidence>
<dbReference type="SUPFAM" id="SSF54534">
    <property type="entry name" value="FKBP-like"/>
    <property type="match status" value="1"/>
</dbReference>
<comment type="caution">
    <text evidence="8">The sequence shown here is derived from an EMBL/GenBank/DDBJ whole genome shotgun (WGS) entry which is preliminary data.</text>
</comment>
<accession>A0A834J9U2</accession>
<dbReference type="PANTHER" id="PTHR46674">
    <property type="entry name" value="INACTIVE PEPTIDYL-PROLYL CIS-TRANS ISOMERASE FKBP6"/>
    <property type="match status" value="1"/>
</dbReference>
<protein>
    <recommendedName>
        <fullName evidence="4">peptidylprolyl isomerase</fullName>
        <ecNumber evidence="4">5.2.1.8</ecNumber>
    </recommendedName>
</protein>
<dbReference type="PANTHER" id="PTHR46674:SF1">
    <property type="entry name" value="INACTIVE PEPTIDYL-PROLYL CIS-TRANS ISOMERASE FKBP6"/>
    <property type="match status" value="1"/>
</dbReference>
<gene>
    <name evidence="8" type="ORF">HZH68_014933</name>
</gene>
<dbReference type="InterPro" id="IPR001179">
    <property type="entry name" value="PPIase_FKBP_dom"/>
</dbReference>
<keyword evidence="2" id="KW-0677">Repeat</keyword>
<reference evidence="8" key="1">
    <citation type="journal article" date="2020" name="G3 (Bethesda)">
        <title>High-Quality Assemblies for Three Invasive Social Wasps from the &lt;i&gt;Vespula&lt;/i&gt; Genus.</title>
        <authorList>
            <person name="Harrop T.W.R."/>
            <person name="Guhlin J."/>
            <person name="McLaughlin G.M."/>
            <person name="Permina E."/>
            <person name="Stockwell P."/>
            <person name="Gilligan J."/>
            <person name="Le Lec M.F."/>
            <person name="Gruber M.A.M."/>
            <person name="Quinn O."/>
            <person name="Lovegrove M."/>
            <person name="Duncan E.J."/>
            <person name="Remnant E.J."/>
            <person name="Van Eeckhoven J."/>
            <person name="Graham B."/>
            <person name="Knapp R.A."/>
            <person name="Langford K.W."/>
            <person name="Kronenberg Z."/>
            <person name="Press M.O."/>
            <person name="Eacker S.M."/>
            <person name="Wilson-Rankin E.E."/>
            <person name="Purcell J."/>
            <person name="Lester P.J."/>
            <person name="Dearden P.K."/>
        </authorList>
    </citation>
    <scope>NUCLEOTIDE SEQUENCE</scope>
    <source>
        <strain evidence="8">Linc-1</strain>
    </source>
</reference>
<keyword evidence="4" id="KW-0697">Rotamase</keyword>
<keyword evidence="3 5" id="KW-0802">TPR repeat</keyword>
<sequence>MTKPLNLRDGFTLSDLLSPDGFTVEIGDEYFQEEEEDNFSYNPNVFLSNEELINMLNLDDFKTDETEDDENDEATGTMLCGISFATMKTKMIPITKDGKVMKLIKRKGVGEIVPYNAQVTIKYISYFEYNDEPFDSTYAHGHPKTVRLNQDLLIPGLEVAITSMEKHEIAIFIIHPDLAYGRFGCPPRILPNEEVMFVIHVVDFLDNGSADTYLNLNMEEKKLFSNIVKCINDLLNTAKYNFINMKTKKAIRVYEKAIRLLENAELKDDKEEEEVKKLLSRSYNNLAICFNKEEMPRRACMACNKVPIPTVKTYFNHGKALVKIGEYIKGLNELQIAYKMEPKDKDIYKEICLANEKYIKYNEIEKRLWSNCFNFSKKEKKETEFQKAAREMCESFAKDNYLSRQPFPEGLTREEENYIREQAAALGLNVVSQTKYGKKMLYLTKTKY</sequence>
<evidence type="ECO:0000256" key="3">
    <source>
        <dbReference type="ARBA" id="ARBA00022803"/>
    </source>
</evidence>
<dbReference type="GO" id="GO:0005737">
    <property type="term" value="C:cytoplasm"/>
    <property type="evidence" value="ECO:0007669"/>
    <property type="project" value="TreeGrafter"/>
</dbReference>
<evidence type="ECO:0000313" key="8">
    <source>
        <dbReference type="EMBL" id="KAF7383084.1"/>
    </source>
</evidence>
<dbReference type="PROSITE" id="PS50059">
    <property type="entry name" value="FKBP_PPIASE"/>
    <property type="match status" value="1"/>
</dbReference>